<dbReference type="AlphaFoldDB" id="A0A822Y3C1"/>
<protein>
    <submittedName>
        <fullName evidence="1">Uncharacterized protein</fullName>
    </submittedName>
</protein>
<sequence>MSFRSRSTLLVLIVQCENESRYDHTRSGRRSGWRFGRHSPDEVPIVRGGIEDVRSNLIDVSGMGPPCLGDHQPYVWEPELGHGEDNRVKHLVEEVGVG</sequence>
<comment type="caution">
    <text evidence="1">The sequence shown here is derived from an EMBL/GenBank/DDBJ whole genome shotgun (WGS) entry which is preliminary data.</text>
</comment>
<keyword evidence="2" id="KW-1185">Reference proteome</keyword>
<accession>A0A822Y3C1</accession>
<reference evidence="1 2" key="1">
    <citation type="journal article" date="2020" name="Mol. Biol. Evol.">
        <title>Distinct Expression and Methylation Patterns for Genes with Different Fates following a Single Whole-Genome Duplication in Flowering Plants.</title>
        <authorList>
            <person name="Shi T."/>
            <person name="Rahmani R.S."/>
            <person name="Gugger P.F."/>
            <person name="Wang M."/>
            <person name="Li H."/>
            <person name="Zhang Y."/>
            <person name="Li Z."/>
            <person name="Wang Q."/>
            <person name="Van de Peer Y."/>
            <person name="Marchal K."/>
            <person name="Chen J."/>
        </authorList>
    </citation>
    <scope>NUCLEOTIDE SEQUENCE [LARGE SCALE GENOMIC DNA]</scope>
    <source>
        <tissue evidence="1">Leaf</tissue>
    </source>
</reference>
<gene>
    <name evidence="1" type="ORF">HUJ06_025591</name>
</gene>
<proteinExistence type="predicted"/>
<dbReference type="EMBL" id="DUZY01000001">
    <property type="protein sequence ID" value="DAD24128.1"/>
    <property type="molecule type" value="Genomic_DNA"/>
</dbReference>
<dbReference type="Proteomes" id="UP000607653">
    <property type="component" value="Unassembled WGS sequence"/>
</dbReference>
<evidence type="ECO:0000313" key="1">
    <source>
        <dbReference type="EMBL" id="DAD24128.1"/>
    </source>
</evidence>
<name>A0A822Y3C1_NELNU</name>
<organism evidence="1 2">
    <name type="scientific">Nelumbo nucifera</name>
    <name type="common">Sacred lotus</name>
    <dbReference type="NCBI Taxonomy" id="4432"/>
    <lineage>
        <taxon>Eukaryota</taxon>
        <taxon>Viridiplantae</taxon>
        <taxon>Streptophyta</taxon>
        <taxon>Embryophyta</taxon>
        <taxon>Tracheophyta</taxon>
        <taxon>Spermatophyta</taxon>
        <taxon>Magnoliopsida</taxon>
        <taxon>Proteales</taxon>
        <taxon>Nelumbonaceae</taxon>
        <taxon>Nelumbo</taxon>
    </lineage>
</organism>
<evidence type="ECO:0000313" key="2">
    <source>
        <dbReference type="Proteomes" id="UP000607653"/>
    </source>
</evidence>